<sequence length="61" mass="6749">MQRIFTCAGEEGHWMGGTNTKFGPDESLELCHTHPSWALQVPDSALRGLLQEGSKTTFKTN</sequence>
<dbReference type="Proteomes" id="UP000324222">
    <property type="component" value="Unassembled WGS sequence"/>
</dbReference>
<accession>A0A5B7DFB0</accession>
<name>A0A5B7DFB0_PORTR</name>
<dbReference type="EMBL" id="VSRR010000813">
    <property type="protein sequence ID" value="MPC19897.1"/>
    <property type="molecule type" value="Genomic_DNA"/>
</dbReference>
<evidence type="ECO:0000313" key="2">
    <source>
        <dbReference type="Proteomes" id="UP000324222"/>
    </source>
</evidence>
<reference evidence="1 2" key="1">
    <citation type="submission" date="2019-05" db="EMBL/GenBank/DDBJ databases">
        <title>Another draft genome of Portunus trituberculatus and its Hox gene families provides insights of decapod evolution.</title>
        <authorList>
            <person name="Jeong J.-H."/>
            <person name="Song I."/>
            <person name="Kim S."/>
            <person name="Choi T."/>
            <person name="Kim D."/>
            <person name="Ryu S."/>
            <person name="Kim W."/>
        </authorList>
    </citation>
    <scope>NUCLEOTIDE SEQUENCE [LARGE SCALE GENOMIC DNA]</scope>
    <source>
        <tissue evidence="1">Muscle</tissue>
    </source>
</reference>
<proteinExistence type="predicted"/>
<protein>
    <submittedName>
        <fullName evidence="1">Uncharacterized protein</fullName>
    </submittedName>
</protein>
<evidence type="ECO:0000313" key="1">
    <source>
        <dbReference type="EMBL" id="MPC19897.1"/>
    </source>
</evidence>
<gene>
    <name evidence="1" type="ORF">E2C01_012827</name>
</gene>
<dbReference type="AlphaFoldDB" id="A0A5B7DFB0"/>
<organism evidence="1 2">
    <name type="scientific">Portunus trituberculatus</name>
    <name type="common">Swimming crab</name>
    <name type="synonym">Neptunus trituberculatus</name>
    <dbReference type="NCBI Taxonomy" id="210409"/>
    <lineage>
        <taxon>Eukaryota</taxon>
        <taxon>Metazoa</taxon>
        <taxon>Ecdysozoa</taxon>
        <taxon>Arthropoda</taxon>
        <taxon>Crustacea</taxon>
        <taxon>Multicrustacea</taxon>
        <taxon>Malacostraca</taxon>
        <taxon>Eumalacostraca</taxon>
        <taxon>Eucarida</taxon>
        <taxon>Decapoda</taxon>
        <taxon>Pleocyemata</taxon>
        <taxon>Brachyura</taxon>
        <taxon>Eubrachyura</taxon>
        <taxon>Portunoidea</taxon>
        <taxon>Portunidae</taxon>
        <taxon>Portuninae</taxon>
        <taxon>Portunus</taxon>
    </lineage>
</organism>
<comment type="caution">
    <text evidence="1">The sequence shown here is derived from an EMBL/GenBank/DDBJ whole genome shotgun (WGS) entry which is preliminary data.</text>
</comment>
<keyword evidence="2" id="KW-1185">Reference proteome</keyword>